<evidence type="ECO:0000313" key="2">
    <source>
        <dbReference type="Proteomes" id="UP000274391"/>
    </source>
</evidence>
<dbReference type="AlphaFoldDB" id="A0A3P3VV89"/>
<comment type="caution">
    <text evidence="1">The sequence shown here is derived from an EMBL/GenBank/DDBJ whole genome shotgun (WGS) entry which is preliminary data.</text>
</comment>
<dbReference type="Pfam" id="PF11662">
    <property type="entry name" value="DUF3263"/>
    <property type="match status" value="1"/>
</dbReference>
<protein>
    <submittedName>
        <fullName evidence="1">DUF3263 domain-containing protein</fullName>
    </submittedName>
</protein>
<organism evidence="1 2">
    <name type="scientific">Gulosibacter macacae</name>
    <dbReference type="NCBI Taxonomy" id="2488791"/>
    <lineage>
        <taxon>Bacteria</taxon>
        <taxon>Bacillati</taxon>
        <taxon>Actinomycetota</taxon>
        <taxon>Actinomycetes</taxon>
        <taxon>Micrococcales</taxon>
        <taxon>Microbacteriaceae</taxon>
        <taxon>Gulosibacter</taxon>
    </lineage>
</organism>
<dbReference type="RefSeq" id="WP_124973396.1">
    <property type="nucleotide sequence ID" value="NZ_RQVS01000014.1"/>
</dbReference>
<accession>A0A3P3VV89</accession>
<keyword evidence="2" id="KW-1185">Reference proteome</keyword>
<name>A0A3P3VV89_9MICO</name>
<dbReference type="OrthoDB" id="3268863at2"/>
<reference evidence="1 2" key="1">
    <citation type="submission" date="2018-11" db="EMBL/GenBank/DDBJ databases">
        <title>YIM 102482-1 draft genome.</title>
        <authorList>
            <person name="Li G."/>
            <person name="Jiang Y."/>
        </authorList>
    </citation>
    <scope>NUCLEOTIDE SEQUENCE [LARGE SCALE GENOMIC DNA]</scope>
    <source>
        <strain evidence="1 2">YIM 102482-1</strain>
    </source>
</reference>
<gene>
    <name evidence="1" type="ORF">EG850_10895</name>
</gene>
<sequence>MLTDQEKAILDLEERMPVHSSHKGDVIRAEVGLSVARYYQALHVLVDHEIEARREYPEVVTRLERARRRRVA</sequence>
<evidence type="ECO:0000313" key="1">
    <source>
        <dbReference type="EMBL" id="RRJ85888.1"/>
    </source>
</evidence>
<dbReference type="EMBL" id="RQVS01000014">
    <property type="protein sequence ID" value="RRJ85888.1"/>
    <property type="molecule type" value="Genomic_DNA"/>
</dbReference>
<dbReference type="Proteomes" id="UP000274391">
    <property type="component" value="Unassembled WGS sequence"/>
</dbReference>
<proteinExistence type="predicted"/>
<dbReference type="InterPro" id="IPR021678">
    <property type="entry name" value="DUF3263"/>
</dbReference>